<dbReference type="InterPro" id="IPR039261">
    <property type="entry name" value="FNR_nucleotide-bd"/>
</dbReference>
<reference evidence="3" key="1">
    <citation type="submission" date="2021-10" db="EMBL/GenBank/DDBJ databases">
        <title>De novo Genome Assembly of Clathrus columnatus (Basidiomycota, Fungi) Using Illumina and Nanopore Sequence Data.</title>
        <authorList>
            <person name="Ogiso-Tanaka E."/>
            <person name="Itagaki H."/>
            <person name="Hosoya T."/>
            <person name="Hosaka K."/>
        </authorList>
    </citation>
    <scope>NUCLEOTIDE SEQUENCE</scope>
    <source>
        <strain evidence="3">MO-923</strain>
    </source>
</reference>
<evidence type="ECO:0000256" key="1">
    <source>
        <dbReference type="ARBA" id="ARBA00023002"/>
    </source>
</evidence>
<evidence type="ECO:0000313" key="3">
    <source>
        <dbReference type="EMBL" id="GJJ06830.1"/>
    </source>
</evidence>
<name>A0AAV5A1E9_9AGAM</name>
<sequence length="172" mass="18928">MTRFISSGTPPVLNTASPSGLWWESSVVVGSNSKPPTVTTNNVYTPKKSTVSPKSAGRAKLLQVNHSLPADKHAHTFFKPLDPHRHTRFDMDEIEAEDVPLVSELAQTGRPNIDQVVVEEASRSHKSMVVACCGPTTLNAVVRKSVAKQIKPRSIMKWQSPAIDLVSEDFEW</sequence>
<evidence type="ECO:0000259" key="2">
    <source>
        <dbReference type="Pfam" id="PF08030"/>
    </source>
</evidence>
<feature type="domain" description="Ferric reductase NAD binding" evidence="2">
    <location>
        <begin position="97"/>
        <end position="146"/>
    </location>
</feature>
<dbReference type="Gene3D" id="3.40.50.80">
    <property type="entry name" value="Nucleotide-binding domain of ferredoxin-NADP reductase (FNR) module"/>
    <property type="match status" value="1"/>
</dbReference>
<gene>
    <name evidence="3" type="ORF">Clacol_001026</name>
</gene>
<accession>A0AAV5A1E9</accession>
<organism evidence="3 4">
    <name type="scientific">Clathrus columnatus</name>
    <dbReference type="NCBI Taxonomy" id="1419009"/>
    <lineage>
        <taxon>Eukaryota</taxon>
        <taxon>Fungi</taxon>
        <taxon>Dikarya</taxon>
        <taxon>Basidiomycota</taxon>
        <taxon>Agaricomycotina</taxon>
        <taxon>Agaricomycetes</taxon>
        <taxon>Phallomycetidae</taxon>
        <taxon>Phallales</taxon>
        <taxon>Clathraceae</taxon>
        <taxon>Clathrus</taxon>
    </lineage>
</organism>
<evidence type="ECO:0000313" key="4">
    <source>
        <dbReference type="Proteomes" id="UP001050691"/>
    </source>
</evidence>
<dbReference type="Proteomes" id="UP001050691">
    <property type="component" value="Unassembled WGS sequence"/>
</dbReference>
<dbReference type="AlphaFoldDB" id="A0AAV5A1E9"/>
<dbReference type="InterPro" id="IPR013121">
    <property type="entry name" value="Fe_red_NAD-bd_6"/>
</dbReference>
<dbReference type="Pfam" id="PF08030">
    <property type="entry name" value="NAD_binding_6"/>
    <property type="match status" value="1"/>
</dbReference>
<protein>
    <recommendedName>
        <fullName evidence="2">Ferric reductase NAD binding domain-containing protein</fullName>
    </recommendedName>
</protein>
<comment type="caution">
    <text evidence="3">The sequence shown here is derived from an EMBL/GenBank/DDBJ whole genome shotgun (WGS) entry which is preliminary data.</text>
</comment>
<keyword evidence="4" id="KW-1185">Reference proteome</keyword>
<keyword evidence="1" id="KW-0560">Oxidoreductase</keyword>
<proteinExistence type="predicted"/>
<dbReference type="EMBL" id="BPWL01000001">
    <property type="protein sequence ID" value="GJJ06830.1"/>
    <property type="molecule type" value="Genomic_DNA"/>
</dbReference>
<dbReference type="GO" id="GO:0016491">
    <property type="term" value="F:oxidoreductase activity"/>
    <property type="evidence" value="ECO:0007669"/>
    <property type="project" value="UniProtKB-KW"/>
</dbReference>